<dbReference type="GO" id="GO:0003677">
    <property type="term" value="F:DNA binding"/>
    <property type="evidence" value="ECO:0007669"/>
    <property type="project" value="UniProtKB-KW"/>
</dbReference>
<dbReference type="PROSITE" id="PS50943">
    <property type="entry name" value="HTH_CROC1"/>
    <property type="match status" value="1"/>
</dbReference>
<dbReference type="SMART" id="SM00530">
    <property type="entry name" value="HTH_XRE"/>
    <property type="match status" value="1"/>
</dbReference>
<dbReference type="CDD" id="cd00093">
    <property type="entry name" value="HTH_XRE"/>
    <property type="match status" value="1"/>
</dbReference>
<dbReference type="EMBL" id="JAAZWO010000035">
    <property type="protein sequence ID" value="MBC2399754.1"/>
    <property type="molecule type" value="Genomic_DNA"/>
</dbReference>
<keyword evidence="4" id="KW-1185">Reference proteome</keyword>
<evidence type="ECO:0000313" key="4">
    <source>
        <dbReference type="Proteomes" id="UP000563151"/>
    </source>
</evidence>
<evidence type="ECO:0000259" key="2">
    <source>
        <dbReference type="PROSITE" id="PS50943"/>
    </source>
</evidence>
<organism evidence="3 4">
    <name type="scientific">Clostridium tetanomorphum</name>
    <dbReference type="NCBI Taxonomy" id="1553"/>
    <lineage>
        <taxon>Bacteria</taxon>
        <taxon>Bacillati</taxon>
        <taxon>Bacillota</taxon>
        <taxon>Clostridia</taxon>
        <taxon>Eubacteriales</taxon>
        <taxon>Clostridiaceae</taxon>
        <taxon>Clostridium</taxon>
    </lineage>
</organism>
<dbReference type="PANTHER" id="PTHR46558:SF4">
    <property type="entry name" value="DNA-BIDING PHAGE PROTEIN"/>
    <property type="match status" value="1"/>
</dbReference>
<dbReference type="Pfam" id="PF01381">
    <property type="entry name" value="HTH_3"/>
    <property type="match status" value="1"/>
</dbReference>
<reference evidence="3 4" key="1">
    <citation type="submission" date="2020-04" db="EMBL/GenBank/DDBJ databases">
        <title>Genomic insights into acetone-butanol-ethanol (ABE) fermentation by sequencing solventogenic clostridia strains.</title>
        <authorList>
            <person name="Brown S."/>
        </authorList>
    </citation>
    <scope>NUCLEOTIDE SEQUENCE [LARGE SCALE GENOMIC DNA]</scope>
    <source>
        <strain evidence="3 4">DJ011</strain>
    </source>
</reference>
<dbReference type="Proteomes" id="UP000563151">
    <property type="component" value="Unassembled WGS sequence"/>
</dbReference>
<gene>
    <name evidence="3" type="ORF">HGG79_18575</name>
</gene>
<dbReference type="RefSeq" id="WP_035149687.1">
    <property type="nucleotide sequence ID" value="NZ_JAAZWO010000035.1"/>
</dbReference>
<protein>
    <submittedName>
        <fullName evidence="3">Helix-turn-helix transcriptional regulator</fullName>
    </submittedName>
</protein>
<evidence type="ECO:0000313" key="3">
    <source>
        <dbReference type="EMBL" id="MBC2399754.1"/>
    </source>
</evidence>
<comment type="caution">
    <text evidence="3">The sequence shown here is derived from an EMBL/GenBank/DDBJ whole genome shotgun (WGS) entry which is preliminary data.</text>
</comment>
<sequence length="64" mass="7385">MKVNYQLKALRAKYNISQEIIADLLNMTTSTYNRKENGNSSFTVEEAKFIATLFNTTIEKVFCE</sequence>
<feature type="domain" description="HTH cro/C1-type" evidence="2">
    <location>
        <begin position="7"/>
        <end position="61"/>
    </location>
</feature>
<dbReference type="InterPro" id="IPR001387">
    <property type="entry name" value="Cro/C1-type_HTH"/>
</dbReference>
<dbReference type="Gene3D" id="1.10.260.40">
    <property type="entry name" value="lambda repressor-like DNA-binding domains"/>
    <property type="match status" value="1"/>
</dbReference>
<proteinExistence type="predicted"/>
<dbReference type="PANTHER" id="PTHR46558">
    <property type="entry name" value="TRACRIPTIONAL REGULATORY PROTEIN-RELATED-RELATED"/>
    <property type="match status" value="1"/>
</dbReference>
<name>A0A923ED24_CLOTT</name>
<dbReference type="AlphaFoldDB" id="A0A923ED24"/>
<dbReference type="SUPFAM" id="SSF47413">
    <property type="entry name" value="lambda repressor-like DNA-binding domains"/>
    <property type="match status" value="1"/>
</dbReference>
<dbReference type="InterPro" id="IPR010982">
    <property type="entry name" value="Lambda_DNA-bd_dom_sf"/>
</dbReference>
<evidence type="ECO:0000256" key="1">
    <source>
        <dbReference type="ARBA" id="ARBA00023125"/>
    </source>
</evidence>
<accession>A0A923ED24</accession>
<keyword evidence="1" id="KW-0238">DNA-binding</keyword>